<name>A0A516H3U9_9PROT</name>
<feature type="transmembrane region" description="Helical" evidence="1">
    <location>
        <begin position="43"/>
        <end position="64"/>
    </location>
</feature>
<dbReference type="Pfam" id="PF07331">
    <property type="entry name" value="TctB"/>
    <property type="match status" value="1"/>
</dbReference>
<organism evidence="3 4">
    <name type="scientific">Ferrovibrio terrae</name>
    <dbReference type="NCBI Taxonomy" id="2594003"/>
    <lineage>
        <taxon>Bacteria</taxon>
        <taxon>Pseudomonadati</taxon>
        <taxon>Pseudomonadota</taxon>
        <taxon>Alphaproteobacteria</taxon>
        <taxon>Rhodospirillales</taxon>
        <taxon>Rhodospirillaceae</taxon>
        <taxon>Ferrovibrio</taxon>
    </lineage>
</organism>
<feature type="transmembrane region" description="Helical" evidence="1">
    <location>
        <begin position="85"/>
        <end position="110"/>
    </location>
</feature>
<keyword evidence="1" id="KW-0472">Membrane</keyword>
<dbReference type="AlphaFoldDB" id="A0A516H3U9"/>
<protein>
    <submittedName>
        <fullName evidence="3">Tripartite tricarboxylate transporter TctB family protein</fullName>
    </submittedName>
</protein>
<dbReference type="Proteomes" id="UP000317496">
    <property type="component" value="Chromosome"/>
</dbReference>
<dbReference type="KEGG" id="fer:FNB15_13750"/>
<sequence length="151" mass="16135">MPKRIDWPDLLLGLFLLLVATLTLVATRKLGIGTAANMGPGYMPRVIAIAVMLFGAFFTGRGLLRSHLGIARVQLRSLIAIPLAVALFSLLVEFAGLAIASLVTIIVAAYATHEFRAREAVIFGVAIAALSVLLFVQVLSLPLPIWPDVFG</sequence>
<dbReference type="RefSeq" id="WP_144069251.1">
    <property type="nucleotide sequence ID" value="NZ_CP041636.1"/>
</dbReference>
<dbReference type="EMBL" id="CP041636">
    <property type="protein sequence ID" value="QDO98270.1"/>
    <property type="molecule type" value="Genomic_DNA"/>
</dbReference>
<keyword evidence="4" id="KW-1185">Reference proteome</keyword>
<feature type="domain" description="DUF1468" evidence="2">
    <location>
        <begin position="11"/>
        <end position="144"/>
    </location>
</feature>
<keyword evidence="1" id="KW-0812">Transmembrane</keyword>
<dbReference type="InterPro" id="IPR009936">
    <property type="entry name" value="DUF1468"/>
</dbReference>
<reference evidence="3 4" key="1">
    <citation type="submission" date="2019-07" db="EMBL/GenBank/DDBJ databases">
        <title>Genome sequencing for Ferrovibrio sp. K5.</title>
        <authorList>
            <person name="Park S.-J."/>
        </authorList>
    </citation>
    <scope>NUCLEOTIDE SEQUENCE [LARGE SCALE GENOMIC DNA]</scope>
    <source>
        <strain evidence="3 4">K5</strain>
    </source>
</reference>
<evidence type="ECO:0000256" key="1">
    <source>
        <dbReference type="SAM" id="Phobius"/>
    </source>
</evidence>
<evidence type="ECO:0000313" key="3">
    <source>
        <dbReference type="EMBL" id="QDO98270.1"/>
    </source>
</evidence>
<feature type="transmembrane region" description="Helical" evidence="1">
    <location>
        <begin position="122"/>
        <end position="146"/>
    </location>
</feature>
<gene>
    <name evidence="3" type="ORF">FNB15_13750</name>
</gene>
<dbReference type="OrthoDB" id="5186924at2"/>
<proteinExistence type="predicted"/>
<keyword evidence="1" id="KW-1133">Transmembrane helix</keyword>
<evidence type="ECO:0000313" key="4">
    <source>
        <dbReference type="Proteomes" id="UP000317496"/>
    </source>
</evidence>
<accession>A0A516H3U9</accession>
<evidence type="ECO:0000259" key="2">
    <source>
        <dbReference type="Pfam" id="PF07331"/>
    </source>
</evidence>